<evidence type="ECO:0000259" key="1">
    <source>
        <dbReference type="Pfam" id="PF19809"/>
    </source>
</evidence>
<dbReference type="RefSeq" id="WP_154756696.1">
    <property type="nucleotide sequence ID" value="NZ_WMBA01000012.1"/>
</dbReference>
<dbReference type="EMBL" id="WMBA01000012">
    <property type="protein sequence ID" value="MTD54482.1"/>
    <property type="molecule type" value="Genomic_DNA"/>
</dbReference>
<dbReference type="AlphaFoldDB" id="A0A6N7YR84"/>
<keyword evidence="3" id="KW-1185">Reference proteome</keyword>
<reference evidence="2 3" key="1">
    <citation type="submission" date="2019-11" db="EMBL/GenBank/DDBJ databases">
        <title>Draft genome of Amycolatopsis RM579.</title>
        <authorList>
            <person name="Duangmal K."/>
            <person name="Mingma R."/>
        </authorList>
    </citation>
    <scope>NUCLEOTIDE SEQUENCE [LARGE SCALE GENOMIC DNA]</scope>
    <source>
        <strain evidence="2 3">RM579</strain>
    </source>
</reference>
<dbReference type="InterPro" id="IPR046259">
    <property type="entry name" value="DUF6292"/>
</dbReference>
<dbReference type="OrthoDB" id="3627263at2"/>
<feature type="domain" description="DUF6292" evidence="1">
    <location>
        <begin position="16"/>
        <end position="101"/>
    </location>
</feature>
<sequence>MKTASTFRSHPQLRHYVESVAVALGVEPAASLTEYGTPSWAYIALADTSPRHPGRLLMLVWDSNNGWALALEPERMEEHRVLASWPELVHPEPTEISDLVRRALQPSGARV</sequence>
<evidence type="ECO:0000313" key="3">
    <source>
        <dbReference type="Proteomes" id="UP000440096"/>
    </source>
</evidence>
<comment type="caution">
    <text evidence="2">The sequence shown here is derived from an EMBL/GenBank/DDBJ whole genome shotgun (WGS) entry which is preliminary data.</text>
</comment>
<dbReference type="Proteomes" id="UP000440096">
    <property type="component" value="Unassembled WGS sequence"/>
</dbReference>
<evidence type="ECO:0000313" key="2">
    <source>
        <dbReference type="EMBL" id="MTD54482.1"/>
    </source>
</evidence>
<accession>A0A6N7YR84</accession>
<proteinExistence type="predicted"/>
<gene>
    <name evidence="2" type="ORF">GKO32_10910</name>
</gene>
<name>A0A6N7YR84_9PSEU</name>
<protein>
    <recommendedName>
        <fullName evidence="1">DUF6292 domain-containing protein</fullName>
    </recommendedName>
</protein>
<dbReference type="Pfam" id="PF19809">
    <property type="entry name" value="DUF6292"/>
    <property type="match status" value="1"/>
</dbReference>
<organism evidence="2 3">
    <name type="scientific">Amycolatopsis pithecellobii</name>
    <dbReference type="NCBI Taxonomy" id="664692"/>
    <lineage>
        <taxon>Bacteria</taxon>
        <taxon>Bacillati</taxon>
        <taxon>Actinomycetota</taxon>
        <taxon>Actinomycetes</taxon>
        <taxon>Pseudonocardiales</taxon>
        <taxon>Pseudonocardiaceae</taxon>
        <taxon>Amycolatopsis</taxon>
    </lineage>
</organism>